<evidence type="ECO:0000313" key="2">
    <source>
        <dbReference type="Proteomes" id="UP000001022"/>
    </source>
</evidence>
<keyword evidence="2" id="KW-1185">Reference proteome</keyword>
<evidence type="ECO:0000313" key="1">
    <source>
        <dbReference type="EMBL" id="AAP96020.1"/>
    </source>
</evidence>
<dbReference type="EMBL" id="AE017143">
    <property type="protein sequence ID" value="AAP96020.1"/>
    <property type="molecule type" value="Genomic_DNA"/>
</dbReference>
<organism evidence="1 2">
    <name type="scientific">Haemophilus ducreyi (strain 35000HP / ATCC 700724)</name>
    <dbReference type="NCBI Taxonomy" id="233412"/>
    <lineage>
        <taxon>Bacteria</taxon>
        <taxon>Pseudomonadati</taxon>
        <taxon>Pseudomonadota</taxon>
        <taxon>Gammaproteobacteria</taxon>
        <taxon>Pasteurellales</taxon>
        <taxon>Pasteurellaceae</taxon>
        <taxon>Haemophilus</taxon>
    </lineage>
</organism>
<gene>
    <name evidence="1" type="ordered locus">HD_1166</name>
</gene>
<dbReference type="KEGG" id="hdu:HD_1166"/>
<accession>Q7VM43</accession>
<sequence>MTQNRFIKPTDYFPSLGSQIAVIFGLNLPK</sequence>
<dbReference type="AlphaFoldDB" id="Q7VM43"/>
<dbReference type="Proteomes" id="UP000001022">
    <property type="component" value="Chromosome"/>
</dbReference>
<dbReference type="HOGENOM" id="CLU_3403807_0_0_6"/>
<name>Q7VM43_HAEDU</name>
<reference evidence="2" key="1">
    <citation type="submission" date="2003-06" db="EMBL/GenBank/DDBJ databases">
        <title>The complete genome sequence of Haemophilus ducreyi.</title>
        <authorList>
            <person name="Munson R.S. Jr."/>
            <person name="Ray W.C."/>
            <person name="Mahairas G."/>
            <person name="Sabo P."/>
            <person name="Mungur R."/>
            <person name="Johnson L."/>
            <person name="Nguyen D."/>
            <person name="Wang J."/>
            <person name="Forst C."/>
            <person name="Hood L."/>
        </authorList>
    </citation>
    <scope>NUCLEOTIDE SEQUENCE [LARGE SCALE GENOMIC DNA]</scope>
    <source>
        <strain evidence="2">35000HP / ATCC 700724</strain>
    </source>
</reference>
<proteinExistence type="predicted"/>
<protein>
    <submittedName>
        <fullName evidence="1">Uncharacterized protein</fullName>
    </submittedName>
</protein>